<organism evidence="1 2">
    <name type="scientific">Caerostris extrusa</name>
    <name type="common">Bark spider</name>
    <name type="synonym">Caerostris bankana</name>
    <dbReference type="NCBI Taxonomy" id="172846"/>
    <lineage>
        <taxon>Eukaryota</taxon>
        <taxon>Metazoa</taxon>
        <taxon>Ecdysozoa</taxon>
        <taxon>Arthropoda</taxon>
        <taxon>Chelicerata</taxon>
        <taxon>Arachnida</taxon>
        <taxon>Araneae</taxon>
        <taxon>Araneomorphae</taxon>
        <taxon>Entelegynae</taxon>
        <taxon>Araneoidea</taxon>
        <taxon>Araneidae</taxon>
        <taxon>Caerostris</taxon>
    </lineage>
</organism>
<dbReference type="EMBL" id="BPLR01005724">
    <property type="protein sequence ID" value="GIY04549.1"/>
    <property type="molecule type" value="Genomic_DNA"/>
</dbReference>
<keyword evidence="2" id="KW-1185">Reference proteome</keyword>
<sequence length="129" mass="14392">MLLRRRLLVERGHKPCIFHLIPELLVCAGVFISLQNKHSFSNSSLPPESKDPVTLIHLFVARCLIANLNNRRRLQSREQSISPISFLQLEEPKCSGLRNALIAVSSCYPGAVKHPRGERQSSVGLDATP</sequence>
<dbReference type="AlphaFoldDB" id="A0AAV4Q5B9"/>
<gene>
    <name evidence="1" type="ORF">CEXT_702761</name>
</gene>
<evidence type="ECO:0000313" key="2">
    <source>
        <dbReference type="Proteomes" id="UP001054945"/>
    </source>
</evidence>
<name>A0AAV4Q5B9_CAEEX</name>
<dbReference type="Proteomes" id="UP001054945">
    <property type="component" value="Unassembled WGS sequence"/>
</dbReference>
<proteinExistence type="predicted"/>
<protein>
    <submittedName>
        <fullName evidence="1">Uncharacterized protein</fullName>
    </submittedName>
</protein>
<comment type="caution">
    <text evidence="1">The sequence shown here is derived from an EMBL/GenBank/DDBJ whole genome shotgun (WGS) entry which is preliminary data.</text>
</comment>
<accession>A0AAV4Q5B9</accession>
<reference evidence="1 2" key="1">
    <citation type="submission" date="2021-06" db="EMBL/GenBank/DDBJ databases">
        <title>Caerostris extrusa draft genome.</title>
        <authorList>
            <person name="Kono N."/>
            <person name="Arakawa K."/>
        </authorList>
    </citation>
    <scope>NUCLEOTIDE SEQUENCE [LARGE SCALE GENOMIC DNA]</scope>
</reference>
<evidence type="ECO:0000313" key="1">
    <source>
        <dbReference type="EMBL" id="GIY04549.1"/>
    </source>
</evidence>